<evidence type="ECO:0000256" key="16">
    <source>
        <dbReference type="SAM" id="Phobius"/>
    </source>
</evidence>
<feature type="transmembrane region" description="Helical" evidence="16">
    <location>
        <begin position="69"/>
        <end position="89"/>
    </location>
</feature>
<evidence type="ECO:0000256" key="1">
    <source>
        <dbReference type="ARBA" id="ARBA00004141"/>
    </source>
</evidence>
<keyword evidence="18" id="KW-1185">Reference proteome</keyword>
<dbReference type="GO" id="GO:0032153">
    <property type="term" value="C:cell division site"/>
    <property type="evidence" value="ECO:0007669"/>
    <property type="project" value="TreeGrafter"/>
</dbReference>
<dbReference type="RefSeq" id="WP_184018578.1">
    <property type="nucleotide sequence ID" value="NZ_JACHFD010000009.1"/>
</dbReference>
<keyword evidence="2" id="KW-0328">Glycosyltransferase</keyword>
<sequence length="382" mass="41273">MNRLLSILLCTGVAALVALGLIMLASTSAWVNGQEEPYHFFWRQSAMAGVGVIAAIGLSMVEPAMLRKFWPWALLVTCILLGLCFVKPIGKEINGEARWIALPGMGQFQPSEIAKAVTMVALAGWFARWQTEIRTFWKGFVVPSLLLGIPFVLILKETDMGTAVGIGAAGLAVLFTVGVRLRFLVPSMLLGVAAFAVLVRTDENRWSRIEAWLDLENPVHQLDKGLQQWRALLAFGNGGMRGQGLGNGFEKFGHLPYAHTDFIFPNIGEELGLYGTLGTVFCYVIIAVSGTGIAALSTNVFNRCLALGLTAVIVVPAMVNIAVTTAVLPNTGLPLPFVSYGGTNLVFTLASVGLLCGIHRRTRFEDRPVRALSTSQTAEIRL</sequence>
<feature type="transmembrane region" description="Helical" evidence="16">
    <location>
        <begin position="45"/>
        <end position="62"/>
    </location>
</feature>
<dbReference type="PANTHER" id="PTHR30474">
    <property type="entry name" value="CELL CYCLE PROTEIN"/>
    <property type="match status" value="1"/>
</dbReference>
<dbReference type="GO" id="GO:0008360">
    <property type="term" value="P:regulation of cell shape"/>
    <property type="evidence" value="ECO:0007669"/>
    <property type="project" value="UniProtKB-KW"/>
</dbReference>
<organism evidence="17 18">
    <name type="scientific">Haloferula luteola</name>
    <dbReference type="NCBI Taxonomy" id="595692"/>
    <lineage>
        <taxon>Bacteria</taxon>
        <taxon>Pseudomonadati</taxon>
        <taxon>Verrucomicrobiota</taxon>
        <taxon>Verrucomicrobiia</taxon>
        <taxon>Verrucomicrobiales</taxon>
        <taxon>Verrucomicrobiaceae</taxon>
        <taxon>Haloferula</taxon>
    </lineage>
</organism>
<gene>
    <name evidence="17" type="ORF">HNR46_002191</name>
</gene>
<evidence type="ECO:0000256" key="4">
    <source>
        <dbReference type="ARBA" id="ARBA00022692"/>
    </source>
</evidence>
<keyword evidence="4 16" id="KW-0812">Transmembrane</keyword>
<accession>A0A840V1T2</accession>
<evidence type="ECO:0000313" key="17">
    <source>
        <dbReference type="EMBL" id="MBB5351952.1"/>
    </source>
</evidence>
<dbReference type="EC" id="2.4.99.28" evidence="14"/>
<dbReference type="InterPro" id="IPR001182">
    <property type="entry name" value="FtsW/RodA"/>
</dbReference>
<protein>
    <recommendedName>
        <fullName evidence="12">Probable peptidoglycan glycosyltransferase FtsW</fullName>
        <ecNumber evidence="14">2.4.99.28</ecNumber>
    </recommendedName>
    <alternativeName>
        <fullName evidence="13">Cell division protein FtsW</fullName>
    </alternativeName>
    <alternativeName>
        <fullName evidence="10">Cell wall polymerase</fullName>
    </alternativeName>
    <alternativeName>
        <fullName evidence="9">Peptidoglycan polymerase</fullName>
    </alternativeName>
</protein>
<name>A0A840V1T2_9BACT</name>
<keyword evidence="3" id="KW-0808">Transferase</keyword>
<dbReference type="AlphaFoldDB" id="A0A840V1T2"/>
<evidence type="ECO:0000256" key="14">
    <source>
        <dbReference type="ARBA" id="ARBA00044770"/>
    </source>
</evidence>
<evidence type="ECO:0000256" key="2">
    <source>
        <dbReference type="ARBA" id="ARBA00022676"/>
    </source>
</evidence>
<keyword evidence="6" id="KW-0573">Peptidoglycan synthesis</keyword>
<dbReference type="Pfam" id="PF01098">
    <property type="entry name" value="FTSW_RODA_SPOVE"/>
    <property type="match status" value="1"/>
</dbReference>
<comment type="subcellular location">
    <subcellularLocation>
        <location evidence="1">Membrane</location>
        <topology evidence="1">Multi-pass membrane protein</topology>
    </subcellularLocation>
</comment>
<dbReference type="PANTHER" id="PTHR30474:SF2">
    <property type="entry name" value="PEPTIDOGLYCAN GLYCOSYLTRANSFERASE FTSW-RELATED"/>
    <property type="match status" value="1"/>
</dbReference>
<feature type="transmembrane region" description="Helical" evidence="16">
    <location>
        <begin position="271"/>
        <end position="297"/>
    </location>
</feature>
<dbReference type="Proteomes" id="UP000557717">
    <property type="component" value="Unassembled WGS sequence"/>
</dbReference>
<keyword evidence="17" id="KW-0131">Cell cycle</keyword>
<comment type="similarity">
    <text evidence="11">Belongs to the SEDS family. FtsW subfamily.</text>
</comment>
<feature type="transmembrane region" description="Helical" evidence="16">
    <location>
        <begin position="136"/>
        <end position="154"/>
    </location>
</feature>
<comment type="catalytic activity">
    <reaction evidence="15">
        <text>[GlcNAc-(1-&gt;4)-Mur2Ac(oyl-L-Ala-gamma-D-Glu-L-Lys-D-Ala-D-Ala)](n)-di-trans,octa-cis-undecaprenyl diphosphate + beta-D-GlcNAc-(1-&gt;4)-Mur2Ac(oyl-L-Ala-gamma-D-Glu-L-Lys-D-Ala-D-Ala)-di-trans,octa-cis-undecaprenyl diphosphate = [GlcNAc-(1-&gt;4)-Mur2Ac(oyl-L-Ala-gamma-D-Glu-L-Lys-D-Ala-D-Ala)](n+1)-di-trans,octa-cis-undecaprenyl diphosphate + di-trans,octa-cis-undecaprenyl diphosphate + H(+)</text>
        <dbReference type="Rhea" id="RHEA:23708"/>
        <dbReference type="Rhea" id="RHEA-COMP:9602"/>
        <dbReference type="Rhea" id="RHEA-COMP:9603"/>
        <dbReference type="ChEBI" id="CHEBI:15378"/>
        <dbReference type="ChEBI" id="CHEBI:58405"/>
        <dbReference type="ChEBI" id="CHEBI:60033"/>
        <dbReference type="ChEBI" id="CHEBI:78435"/>
        <dbReference type="EC" id="2.4.99.28"/>
    </reaction>
</comment>
<evidence type="ECO:0000256" key="12">
    <source>
        <dbReference type="ARBA" id="ARBA00041185"/>
    </source>
</evidence>
<evidence type="ECO:0000256" key="8">
    <source>
        <dbReference type="ARBA" id="ARBA00023136"/>
    </source>
</evidence>
<reference evidence="17 18" key="1">
    <citation type="submission" date="2020-08" db="EMBL/GenBank/DDBJ databases">
        <title>Genomic Encyclopedia of Type Strains, Phase IV (KMG-IV): sequencing the most valuable type-strain genomes for metagenomic binning, comparative biology and taxonomic classification.</title>
        <authorList>
            <person name="Goeker M."/>
        </authorList>
    </citation>
    <scope>NUCLEOTIDE SEQUENCE [LARGE SCALE GENOMIC DNA]</scope>
    <source>
        <strain evidence="17 18">YC6886</strain>
    </source>
</reference>
<dbReference type="GO" id="GO:0015648">
    <property type="term" value="F:lipid-linked peptidoglycan transporter activity"/>
    <property type="evidence" value="ECO:0007669"/>
    <property type="project" value="TreeGrafter"/>
</dbReference>
<feature type="transmembrane region" description="Helical" evidence="16">
    <location>
        <begin position="160"/>
        <end position="178"/>
    </location>
</feature>
<evidence type="ECO:0000256" key="5">
    <source>
        <dbReference type="ARBA" id="ARBA00022960"/>
    </source>
</evidence>
<evidence type="ECO:0000256" key="13">
    <source>
        <dbReference type="ARBA" id="ARBA00041418"/>
    </source>
</evidence>
<dbReference type="GO" id="GO:0051301">
    <property type="term" value="P:cell division"/>
    <property type="evidence" value="ECO:0007669"/>
    <property type="project" value="UniProtKB-KW"/>
</dbReference>
<dbReference type="GO" id="GO:0005886">
    <property type="term" value="C:plasma membrane"/>
    <property type="evidence" value="ECO:0007669"/>
    <property type="project" value="TreeGrafter"/>
</dbReference>
<keyword evidence="8 16" id="KW-0472">Membrane</keyword>
<evidence type="ECO:0000256" key="15">
    <source>
        <dbReference type="ARBA" id="ARBA00049902"/>
    </source>
</evidence>
<evidence type="ECO:0000256" key="11">
    <source>
        <dbReference type="ARBA" id="ARBA00038053"/>
    </source>
</evidence>
<evidence type="ECO:0000256" key="10">
    <source>
        <dbReference type="ARBA" id="ARBA00033270"/>
    </source>
</evidence>
<keyword evidence="7 16" id="KW-1133">Transmembrane helix</keyword>
<dbReference type="EMBL" id="JACHFD010000009">
    <property type="protein sequence ID" value="MBB5351952.1"/>
    <property type="molecule type" value="Genomic_DNA"/>
</dbReference>
<dbReference type="GO" id="GO:0008955">
    <property type="term" value="F:peptidoglycan glycosyltransferase activity"/>
    <property type="evidence" value="ECO:0007669"/>
    <property type="project" value="UniProtKB-EC"/>
</dbReference>
<evidence type="ECO:0000256" key="7">
    <source>
        <dbReference type="ARBA" id="ARBA00022989"/>
    </source>
</evidence>
<proteinExistence type="inferred from homology"/>
<evidence type="ECO:0000256" key="9">
    <source>
        <dbReference type="ARBA" id="ARBA00032370"/>
    </source>
</evidence>
<dbReference type="GO" id="GO:0009252">
    <property type="term" value="P:peptidoglycan biosynthetic process"/>
    <property type="evidence" value="ECO:0007669"/>
    <property type="project" value="UniProtKB-KW"/>
</dbReference>
<evidence type="ECO:0000256" key="6">
    <source>
        <dbReference type="ARBA" id="ARBA00022984"/>
    </source>
</evidence>
<evidence type="ECO:0000256" key="3">
    <source>
        <dbReference type="ARBA" id="ARBA00022679"/>
    </source>
</evidence>
<feature type="transmembrane region" description="Helical" evidence="16">
    <location>
        <begin position="340"/>
        <end position="358"/>
    </location>
</feature>
<comment type="caution">
    <text evidence="17">The sequence shown here is derived from an EMBL/GenBank/DDBJ whole genome shotgun (WGS) entry which is preliminary data.</text>
</comment>
<keyword evidence="17" id="KW-0132">Cell division</keyword>
<evidence type="ECO:0000313" key="18">
    <source>
        <dbReference type="Proteomes" id="UP000557717"/>
    </source>
</evidence>
<feature type="transmembrane region" description="Helical" evidence="16">
    <location>
        <begin position="304"/>
        <end position="328"/>
    </location>
</feature>
<keyword evidence="5" id="KW-0133">Cell shape</keyword>